<keyword evidence="2" id="KW-1185">Reference proteome</keyword>
<reference evidence="1" key="1">
    <citation type="submission" date="2013-05" db="EMBL/GenBank/DDBJ databases">
        <authorList>
            <person name="Yim A.K.Y."/>
            <person name="Chan T.F."/>
            <person name="Ji K.M."/>
            <person name="Liu X.Y."/>
            <person name="Zhou J.W."/>
            <person name="Li R.Q."/>
            <person name="Yang K.Y."/>
            <person name="Li J."/>
            <person name="Li M."/>
            <person name="Law P.T.W."/>
            <person name="Wu Y.L."/>
            <person name="Cai Z.L."/>
            <person name="Qin H."/>
            <person name="Bao Y."/>
            <person name="Leung R.K.K."/>
            <person name="Ng P.K.S."/>
            <person name="Zou J."/>
            <person name="Zhong X.J."/>
            <person name="Ran P.X."/>
            <person name="Zhong N.S."/>
            <person name="Liu Z.G."/>
            <person name="Tsui S.K.W."/>
        </authorList>
    </citation>
    <scope>NUCLEOTIDE SEQUENCE</scope>
    <source>
        <strain evidence="1">Derf</strain>
        <tissue evidence="1">Whole organism</tissue>
    </source>
</reference>
<accession>A0A922KYR3</accession>
<gene>
    <name evidence="1" type="ORF">DERF_010898</name>
</gene>
<organism evidence="1 2">
    <name type="scientific">Dermatophagoides farinae</name>
    <name type="common">American house dust mite</name>
    <dbReference type="NCBI Taxonomy" id="6954"/>
    <lineage>
        <taxon>Eukaryota</taxon>
        <taxon>Metazoa</taxon>
        <taxon>Ecdysozoa</taxon>
        <taxon>Arthropoda</taxon>
        <taxon>Chelicerata</taxon>
        <taxon>Arachnida</taxon>
        <taxon>Acari</taxon>
        <taxon>Acariformes</taxon>
        <taxon>Sarcoptiformes</taxon>
        <taxon>Astigmata</taxon>
        <taxon>Psoroptidia</taxon>
        <taxon>Analgoidea</taxon>
        <taxon>Pyroglyphidae</taxon>
        <taxon>Dermatophagoidinae</taxon>
        <taxon>Dermatophagoides</taxon>
    </lineage>
</organism>
<dbReference type="Proteomes" id="UP000790347">
    <property type="component" value="Unassembled WGS sequence"/>
</dbReference>
<name>A0A922KYR3_DERFA</name>
<protein>
    <submittedName>
        <fullName evidence="1">Uncharacterized protein</fullName>
    </submittedName>
</protein>
<dbReference type="EMBL" id="ASGP02000005">
    <property type="protein sequence ID" value="KAH9506155.1"/>
    <property type="molecule type" value="Genomic_DNA"/>
</dbReference>
<reference evidence="1" key="2">
    <citation type="journal article" date="2022" name="Res Sq">
        <title>Comparative Genomics Reveals Insights into the Divergent Evolution of Astigmatic Mites and Household Pest Adaptations.</title>
        <authorList>
            <person name="Xiong Q."/>
            <person name="Wan A.T.-Y."/>
            <person name="Liu X.-Y."/>
            <person name="Fung C.S.-H."/>
            <person name="Xiao X."/>
            <person name="Malainual N."/>
            <person name="Hou J."/>
            <person name="Wang L."/>
            <person name="Wang M."/>
            <person name="Yang K."/>
            <person name="Cui Y."/>
            <person name="Leung E."/>
            <person name="Nong W."/>
            <person name="Shin S.-K."/>
            <person name="Au S."/>
            <person name="Jeong K.Y."/>
            <person name="Chew F.T."/>
            <person name="Hui J."/>
            <person name="Leung T.F."/>
            <person name="Tungtrongchitr A."/>
            <person name="Zhong N."/>
            <person name="Liu Z."/>
            <person name="Tsui S."/>
        </authorList>
    </citation>
    <scope>NUCLEOTIDE SEQUENCE</scope>
    <source>
        <strain evidence="1">Derf</strain>
        <tissue evidence="1">Whole organism</tissue>
    </source>
</reference>
<evidence type="ECO:0000313" key="2">
    <source>
        <dbReference type="Proteomes" id="UP000790347"/>
    </source>
</evidence>
<comment type="caution">
    <text evidence="1">The sequence shown here is derived from an EMBL/GenBank/DDBJ whole genome shotgun (WGS) entry which is preliminary data.</text>
</comment>
<dbReference type="AlphaFoldDB" id="A0A922KYR3"/>
<evidence type="ECO:0000313" key="1">
    <source>
        <dbReference type="EMBL" id="KAH9506155.1"/>
    </source>
</evidence>
<sequence length="63" mass="7526">MFIIRKQQQQQLWEEYDYQNVDDVDDDIIVEQCQCLNRISIKTTTTKMPITLSSIWNPFSVVD</sequence>
<proteinExistence type="predicted"/>